<keyword evidence="2" id="KW-1185">Reference proteome</keyword>
<dbReference type="EMBL" id="KZ820139">
    <property type="protein sequence ID" value="PWN48812.1"/>
    <property type="molecule type" value="Genomic_DNA"/>
</dbReference>
<organism evidence="1 2">
    <name type="scientific">Violaceomyces palustris</name>
    <dbReference type="NCBI Taxonomy" id="1673888"/>
    <lineage>
        <taxon>Eukaryota</taxon>
        <taxon>Fungi</taxon>
        <taxon>Dikarya</taxon>
        <taxon>Basidiomycota</taxon>
        <taxon>Ustilaginomycotina</taxon>
        <taxon>Ustilaginomycetes</taxon>
        <taxon>Violaceomycetales</taxon>
        <taxon>Violaceomycetaceae</taxon>
        <taxon>Violaceomyces</taxon>
    </lineage>
</organism>
<reference evidence="1 2" key="1">
    <citation type="journal article" date="2018" name="Mol. Biol. Evol.">
        <title>Broad Genomic Sampling Reveals a Smut Pathogenic Ancestry of the Fungal Clade Ustilaginomycotina.</title>
        <authorList>
            <person name="Kijpornyongpan T."/>
            <person name="Mondo S.J."/>
            <person name="Barry K."/>
            <person name="Sandor L."/>
            <person name="Lee J."/>
            <person name="Lipzen A."/>
            <person name="Pangilinan J."/>
            <person name="LaButti K."/>
            <person name="Hainaut M."/>
            <person name="Henrissat B."/>
            <person name="Grigoriev I.V."/>
            <person name="Spatafora J.W."/>
            <person name="Aime M.C."/>
        </authorList>
    </citation>
    <scope>NUCLEOTIDE SEQUENCE [LARGE SCALE GENOMIC DNA]</scope>
    <source>
        <strain evidence="1 2">SA 807</strain>
    </source>
</reference>
<proteinExistence type="predicted"/>
<gene>
    <name evidence="1" type="ORF">IE53DRAFT_363616</name>
</gene>
<evidence type="ECO:0000313" key="1">
    <source>
        <dbReference type="EMBL" id="PWN48812.1"/>
    </source>
</evidence>
<sequence>MSTLLPVDGGFITLATRFVDEAVGMALGWNYFITQLALVCFELTALNVIIGYWDPNLNPAIMISVSLVILAAINLYSVRAFGEVEFWLSITKVFLMIGLFLFTFITMCGGNPIGDKFGFRYWKDPGPFASSTATGRAESIWSAICWSTFAIVGPDYISIVSGEVKNPRRVLPKAFNSVIYRIFFFYCVGSLCVGIVAPYNDSGLLGAISDGAPGAASSPYVIAMKRLGIKGLPDLVNVVILVSIFSTTNSFLYTGSRCLFGLAQAGQAPKVFLITNKQGTPWTCVFFCCVISCLSYLSLSAGTYKVLNWWINLVTCAQLITWSIIALTYIRFRAGLKAQGLLNTDFLPQRGRFQPFSGIYAMVWGPFALVFSGYYLFAPGSFTTVDFIFAYGSVLIFLALLIFWKSYGLIVRKGSRFGWIRAEEMDFKSDIDYFEKLTSLSEEKRASKQRSKLDRVIDFFF</sequence>
<name>A0ACD0NSK0_9BASI</name>
<dbReference type="Proteomes" id="UP000245626">
    <property type="component" value="Unassembled WGS sequence"/>
</dbReference>
<accession>A0ACD0NSK0</accession>
<protein>
    <submittedName>
        <fullName evidence="1">Amino acid permease</fullName>
    </submittedName>
</protein>
<evidence type="ECO:0000313" key="2">
    <source>
        <dbReference type="Proteomes" id="UP000245626"/>
    </source>
</evidence>